<dbReference type="GO" id="GO:0006355">
    <property type="term" value="P:regulation of DNA-templated transcription"/>
    <property type="evidence" value="ECO:0007669"/>
    <property type="project" value="InterPro"/>
</dbReference>
<dbReference type="InterPro" id="IPR016032">
    <property type="entry name" value="Sig_transdc_resp-reg_C-effctor"/>
</dbReference>
<keyword evidence="5" id="KW-0804">Transcription</keyword>
<dbReference type="OrthoDB" id="9802426at2"/>
<proteinExistence type="predicted"/>
<dbReference type="InterPro" id="IPR011006">
    <property type="entry name" value="CheY-like_superfamily"/>
</dbReference>
<dbReference type="AlphaFoldDB" id="A0A251X6K3"/>
<keyword evidence="2" id="KW-0902">Two-component regulatory system</keyword>
<dbReference type="InterPro" id="IPR036388">
    <property type="entry name" value="WH-like_DNA-bd_sf"/>
</dbReference>
<sequence>MTTNNDKYILVIDDDLSLIELLKNYLSDKGFKVDGISDSDELDPYLLHHRVDLILLDLMLVDDDGLTILRRLREKGVYYPVIMMSANGHTVERVVGLEVGADDYLLKPVDLRELLARIRAVLRRCELHHPDMKSGLHYQFGDYFLNNDTRKLLRGKKEIPLTNIEYNLLLTLVQSPNRVQSRDDLLAVLKYGQETLSRSIDVHIRHLRCKIEPDPSKPIYICTSRGKGYIFYNNPNAHIEEDQSTD</sequence>
<evidence type="ECO:0000256" key="2">
    <source>
        <dbReference type="ARBA" id="ARBA00023012"/>
    </source>
</evidence>
<dbReference type="GO" id="GO:0032993">
    <property type="term" value="C:protein-DNA complex"/>
    <property type="evidence" value="ECO:0007669"/>
    <property type="project" value="TreeGrafter"/>
</dbReference>
<dbReference type="SUPFAM" id="SSF46894">
    <property type="entry name" value="C-terminal effector domain of the bipartite response regulators"/>
    <property type="match status" value="1"/>
</dbReference>
<evidence type="ECO:0000313" key="11">
    <source>
        <dbReference type="Proteomes" id="UP000194798"/>
    </source>
</evidence>
<evidence type="ECO:0000256" key="6">
    <source>
        <dbReference type="PROSITE-ProRule" id="PRU00169"/>
    </source>
</evidence>
<dbReference type="CDD" id="cd00383">
    <property type="entry name" value="trans_reg_C"/>
    <property type="match status" value="1"/>
</dbReference>
<dbReference type="EMBL" id="MSLT01000018">
    <property type="protein sequence ID" value="OUD13268.1"/>
    <property type="molecule type" value="Genomic_DNA"/>
</dbReference>
<dbReference type="InterPro" id="IPR001789">
    <property type="entry name" value="Sig_transdc_resp-reg_receiver"/>
</dbReference>
<dbReference type="RefSeq" id="WP_086488717.1">
    <property type="nucleotide sequence ID" value="NZ_MSLT01000018.1"/>
</dbReference>
<protein>
    <recommendedName>
        <fullName evidence="12">DNA-binding response regulator</fullName>
    </recommendedName>
</protein>
<evidence type="ECO:0000256" key="4">
    <source>
        <dbReference type="ARBA" id="ARBA00023125"/>
    </source>
</evidence>
<name>A0A251X6K3_9GAMM</name>
<dbReference type="PANTHER" id="PTHR48111">
    <property type="entry name" value="REGULATOR OF RPOS"/>
    <property type="match status" value="1"/>
</dbReference>
<evidence type="ECO:0000256" key="1">
    <source>
        <dbReference type="ARBA" id="ARBA00022553"/>
    </source>
</evidence>
<dbReference type="PROSITE" id="PS50110">
    <property type="entry name" value="RESPONSE_REGULATORY"/>
    <property type="match status" value="1"/>
</dbReference>
<dbReference type="InterPro" id="IPR001867">
    <property type="entry name" value="OmpR/PhoB-type_DNA-bd"/>
</dbReference>
<dbReference type="PROSITE" id="PS51755">
    <property type="entry name" value="OMPR_PHOB"/>
    <property type="match status" value="1"/>
</dbReference>
<keyword evidence="1 6" id="KW-0597">Phosphoprotein</keyword>
<evidence type="ECO:0000256" key="5">
    <source>
        <dbReference type="ARBA" id="ARBA00023163"/>
    </source>
</evidence>
<dbReference type="SMART" id="SM00448">
    <property type="entry name" value="REC"/>
    <property type="match status" value="1"/>
</dbReference>
<keyword evidence="11" id="KW-1185">Reference proteome</keyword>
<dbReference type="InterPro" id="IPR039420">
    <property type="entry name" value="WalR-like"/>
</dbReference>
<evidence type="ECO:0008006" key="12">
    <source>
        <dbReference type="Google" id="ProtNLM"/>
    </source>
</evidence>
<feature type="domain" description="OmpR/PhoB-type" evidence="9">
    <location>
        <begin position="135"/>
        <end position="233"/>
    </location>
</feature>
<keyword evidence="3" id="KW-0805">Transcription regulation</keyword>
<dbReference type="Gene3D" id="6.10.250.690">
    <property type="match status" value="1"/>
</dbReference>
<dbReference type="GO" id="GO:0000976">
    <property type="term" value="F:transcription cis-regulatory region binding"/>
    <property type="evidence" value="ECO:0007669"/>
    <property type="project" value="TreeGrafter"/>
</dbReference>
<feature type="domain" description="Response regulatory" evidence="8">
    <location>
        <begin position="8"/>
        <end position="122"/>
    </location>
</feature>
<accession>A0A251X6K3</accession>
<feature type="DNA-binding region" description="OmpR/PhoB-type" evidence="7">
    <location>
        <begin position="135"/>
        <end position="233"/>
    </location>
</feature>
<dbReference type="Proteomes" id="UP000194798">
    <property type="component" value="Unassembled WGS sequence"/>
</dbReference>
<dbReference type="Gene3D" id="1.10.10.10">
    <property type="entry name" value="Winged helix-like DNA-binding domain superfamily/Winged helix DNA-binding domain"/>
    <property type="match status" value="1"/>
</dbReference>
<gene>
    <name evidence="10" type="ORF">TPSD3_11600</name>
</gene>
<comment type="caution">
    <text evidence="10">The sequence shown here is derived from an EMBL/GenBank/DDBJ whole genome shotgun (WGS) entry which is preliminary data.</text>
</comment>
<dbReference type="Pfam" id="PF00486">
    <property type="entry name" value="Trans_reg_C"/>
    <property type="match status" value="1"/>
</dbReference>
<reference evidence="10 11" key="1">
    <citation type="submission" date="2016-12" db="EMBL/GenBank/DDBJ databases">
        <title>Thioflexothrix psekupsii D3 genome sequencing and assembly.</title>
        <authorList>
            <person name="Fomenkov A."/>
            <person name="Vincze T."/>
            <person name="Grabovich M."/>
            <person name="Anton B.P."/>
            <person name="Dubinina G."/>
            <person name="Orlova M."/>
            <person name="Belousova E."/>
            <person name="Roberts R.J."/>
        </authorList>
    </citation>
    <scope>NUCLEOTIDE SEQUENCE [LARGE SCALE GENOMIC DNA]</scope>
    <source>
        <strain evidence="10">D3</strain>
    </source>
</reference>
<dbReference type="SMART" id="SM00862">
    <property type="entry name" value="Trans_reg_C"/>
    <property type="match status" value="1"/>
</dbReference>
<evidence type="ECO:0000313" key="10">
    <source>
        <dbReference type="EMBL" id="OUD13268.1"/>
    </source>
</evidence>
<dbReference type="Pfam" id="PF00072">
    <property type="entry name" value="Response_reg"/>
    <property type="match status" value="1"/>
</dbReference>
<dbReference type="SUPFAM" id="SSF52172">
    <property type="entry name" value="CheY-like"/>
    <property type="match status" value="1"/>
</dbReference>
<dbReference type="GO" id="GO:0000156">
    <property type="term" value="F:phosphorelay response regulator activity"/>
    <property type="evidence" value="ECO:0007669"/>
    <property type="project" value="TreeGrafter"/>
</dbReference>
<dbReference type="GO" id="GO:0005829">
    <property type="term" value="C:cytosol"/>
    <property type="evidence" value="ECO:0007669"/>
    <property type="project" value="TreeGrafter"/>
</dbReference>
<evidence type="ECO:0000256" key="3">
    <source>
        <dbReference type="ARBA" id="ARBA00023015"/>
    </source>
</evidence>
<dbReference type="PANTHER" id="PTHR48111:SF4">
    <property type="entry name" value="DNA-BINDING DUAL TRANSCRIPTIONAL REGULATOR OMPR"/>
    <property type="match status" value="1"/>
</dbReference>
<keyword evidence="4 7" id="KW-0238">DNA-binding</keyword>
<evidence type="ECO:0000256" key="7">
    <source>
        <dbReference type="PROSITE-ProRule" id="PRU01091"/>
    </source>
</evidence>
<evidence type="ECO:0000259" key="8">
    <source>
        <dbReference type="PROSITE" id="PS50110"/>
    </source>
</evidence>
<evidence type="ECO:0000259" key="9">
    <source>
        <dbReference type="PROSITE" id="PS51755"/>
    </source>
</evidence>
<feature type="modified residue" description="4-aspartylphosphate" evidence="6">
    <location>
        <position position="57"/>
    </location>
</feature>
<organism evidence="10 11">
    <name type="scientific">Thioflexithrix psekupsensis</name>
    <dbReference type="NCBI Taxonomy" id="1570016"/>
    <lineage>
        <taxon>Bacteria</taxon>
        <taxon>Pseudomonadati</taxon>
        <taxon>Pseudomonadota</taxon>
        <taxon>Gammaproteobacteria</taxon>
        <taxon>Thiotrichales</taxon>
        <taxon>Thioflexithrix</taxon>
    </lineage>
</organism>
<dbReference type="Gene3D" id="3.40.50.2300">
    <property type="match status" value="1"/>
</dbReference>